<reference evidence="1 2" key="1">
    <citation type="submission" date="2024-08" db="EMBL/GenBank/DDBJ databases">
        <title>Pantoea ronii - a newly identified human opportunistic pathogen.</title>
        <authorList>
            <person name="Keidar-Friedman D."/>
            <person name="Sorek N."/>
            <person name="Leshin-Carmel D."/>
            <person name="Tsur A."/>
            <person name="Amsalem M."/>
            <person name="Tolkach D."/>
            <person name="Brosh-Nissimov T."/>
        </authorList>
    </citation>
    <scope>NUCLEOTIDE SEQUENCE [LARGE SCALE GENOMIC DNA]</scope>
    <source>
        <strain evidence="1 2">AA23256</strain>
    </source>
</reference>
<organism evidence="1 2">
    <name type="scientific">Pantoea osteomyelitidis</name>
    <dbReference type="NCBI Taxonomy" id="3230026"/>
    <lineage>
        <taxon>Bacteria</taxon>
        <taxon>Pseudomonadati</taxon>
        <taxon>Pseudomonadota</taxon>
        <taxon>Gammaproteobacteria</taxon>
        <taxon>Enterobacterales</taxon>
        <taxon>Erwiniaceae</taxon>
        <taxon>Pantoea</taxon>
    </lineage>
</organism>
<comment type="caution">
    <text evidence="1">The sequence shown here is derived from an EMBL/GenBank/DDBJ whole genome shotgun (WGS) entry which is preliminary data.</text>
</comment>
<dbReference type="RefSeq" id="WP_397217466.1">
    <property type="nucleotide sequence ID" value="NZ_JBGFSN010000010.1"/>
</dbReference>
<gene>
    <name evidence="1" type="ORF">ABU178_18055</name>
</gene>
<evidence type="ECO:0000313" key="2">
    <source>
        <dbReference type="Proteomes" id="UP001611251"/>
    </source>
</evidence>
<evidence type="ECO:0000313" key="1">
    <source>
        <dbReference type="EMBL" id="MFH8136056.1"/>
    </source>
</evidence>
<accession>A0ABW7Q3M7</accession>
<keyword evidence="2" id="KW-1185">Reference proteome</keyword>
<dbReference type="EMBL" id="JBGFSN010000010">
    <property type="protein sequence ID" value="MFH8136056.1"/>
    <property type="molecule type" value="Genomic_DNA"/>
</dbReference>
<name>A0ABW7Q3M7_9GAMM</name>
<dbReference type="Proteomes" id="UP001611251">
    <property type="component" value="Unassembled WGS sequence"/>
</dbReference>
<protein>
    <submittedName>
        <fullName evidence="1">Uncharacterized protein</fullName>
    </submittedName>
</protein>
<sequence>MSQIRLNYRRSPLCEGKAGEICGGDRLPWIKIQNGNNYDSLKQMRWQLHLYGEATPELYRWCAEANLPLSIFSWTASHRQQYQQDNDRCQEAAQVHDIVI</sequence>
<proteinExistence type="predicted"/>